<dbReference type="InterPro" id="IPR007110">
    <property type="entry name" value="Ig-like_dom"/>
</dbReference>
<feature type="region of interest" description="Disordered" evidence="1">
    <location>
        <begin position="137"/>
        <end position="177"/>
    </location>
</feature>
<dbReference type="Proteomes" id="UP001292094">
    <property type="component" value="Unassembled WGS sequence"/>
</dbReference>
<dbReference type="GO" id="GO:0032589">
    <property type="term" value="C:neuron projection membrane"/>
    <property type="evidence" value="ECO:0007669"/>
    <property type="project" value="TreeGrafter"/>
</dbReference>
<dbReference type="SMART" id="SM00409">
    <property type="entry name" value="IG"/>
    <property type="match status" value="1"/>
</dbReference>
<feature type="region of interest" description="Disordered" evidence="1">
    <location>
        <begin position="397"/>
        <end position="416"/>
    </location>
</feature>
<dbReference type="CDD" id="cd00096">
    <property type="entry name" value="Ig"/>
    <property type="match status" value="1"/>
</dbReference>
<dbReference type="PANTHER" id="PTHR23279:SF21">
    <property type="entry name" value="DEFECTIVE PROBOSCIS EXTENSION RESPONSE 11, ISOFORM B-RELATED"/>
    <property type="match status" value="1"/>
</dbReference>
<feature type="compositionally biased region" description="Basic and acidic residues" evidence="1">
    <location>
        <begin position="397"/>
        <end position="407"/>
    </location>
</feature>
<accession>A0AAE1TUW4</accession>
<dbReference type="Gene3D" id="2.60.40.10">
    <property type="entry name" value="Immunoglobulins"/>
    <property type="match status" value="1"/>
</dbReference>
<dbReference type="GO" id="GO:0050808">
    <property type="term" value="P:synapse organization"/>
    <property type="evidence" value="ECO:0007669"/>
    <property type="project" value="TreeGrafter"/>
</dbReference>
<gene>
    <name evidence="3" type="ORF">Pmani_031420</name>
</gene>
<organism evidence="3 4">
    <name type="scientific">Petrolisthes manimaculis</name>
    <dbReference type="NCBI Taxonomy" id="1843537"/>
    <lineage>
        <taxon>Eukaryota</taxon>
        <taxon>Metazoa</taxon>
        <taxon>Ecdysozoa</taxon>
        <taxon>Arthropoda</taxon>
        <taxon>Crustacea</taxon>
        <taxon>Multicrustacea</taxon>
        <taxon>Malacostraca</taxon>
        <taxon>Eumalacostraca</taxon>
        <taxon>Eucarida</taxon>
        <taxon>Decapoda</taxon>
        <taxon>Pleocyemata</taxon>
        <taxon>Anomura</taxon>
        <taxon>Galatheoidea</taxon>
        <taxon>Porcellanidae</taxon>
        <taxon>Petrolisthes</taxon>
    </lineage>
</organism>
<dbReference type="InterPro" id="IPR037448">
    <property type="entry name" value="Zig-8"/>
</dbReference>
<dbReference type="PANTHER" id="PTHR23279">
    <property type="entry name" value="DEFECTIVE PROBOSCIS EXTENSION RESPONSE DPR -RELATED"/>
    <property type="match status" value="1"/>
</dbReference>
<dbReference type="AlphaFoldDB" id="A0AAE1TUW4"/>
<comment type="caution">
    <text evidence="3">The sequence shown here is derived from an EMBL/GenBank/DDBJ whole genome shotgun (WGS) entry which is preliminary data.</text>
</comment>
<dbReference type="Pfam" id="PF13927">
    <property type="entry name" value="Ig_3"/>
    <property type="match status" value="1"/>
</dbReference>
<dbReference type="SUPFAM" id="SSF48726">
    <property type="entry name" value="Immunoglobulin"/>
    <property type="match status" value="1"/>
</dbReference>
<evidence type="ECO:0000259" key="2">
    <source>
        <dbReference type="PROSITE" id="PS50835"/>
    </source>
</evidence>
<dbReference type="InterPro" id="IPR003599">
    <property type="entry name" value="Ig_sub"/>
</dbReference>
<name>A0AAE1TUW4_9EUCA</name>
<dbReference type="PROSITE" id="PS50835">
    <property type="entry name" value="IG_LIKE"/>
    <property type="match status" value="1"/>
</dbReference>
<evidence type="ECO:0000313" key="3">
    <source>
        <dbReference type="EMBL" id="KAK4296059.1"/>
    </source>
</evidence>
<protein>
    <recommendedName>
        <fullName evidence="2">Ig-like domain-containing protein</fullName>
    </recommendedName>
</protein>
<evidence type="ECO:0000256" key="1">
    <source>
        <dbReference type="SAM" id="MobiDB-lite"/>
    </source>
</evidence>
<reference evidence="3" key="1">
    <citation type="submission" date="2023-11" db="EMBL/GenBank/DDBJ databases">
        <title>Genome assemblies of two species of porcelain crab, Petrolisthes cinctipes and Petrolisthes manimaculis (Anomura: Porcellanidae).</title>
        <authorList>
            <person name="Angst P."/>
        </authorList>
    </citation>
    <scope>NUCLEOTIDE SEQUENCE</scope>
    <source>
        <strain evidence="3">PB745_02</strain>
        <tissue evidence="3">Gill</tissue>
    </source>
</reference>
<dbReference type="InterPro" id="IPR036179">
    <property type="entry name" value="Ig-like_dom_sf"/>
</dbReference>
<proteinExistence type="predicted"/>
<dbReference type="EMBL" id="JAWZYT010003938">
    <property type="protein sequence ID" value="KAK4296059.1"/>
    <property type="molecule type" value="Genomic_DNA"/>
</dbReference>
<evidence type="ECO:0000313" key="4">
    <source>
        <dbReference type="Proteomes" id="UP001292094"/>
    </source>
</evidence>
<feature type="domain" description="Ig-like" evidence="2">
    <location>
        <begin position="1"/>
        <end position="91"/>
    </location>
</feature>
<dbReference type="InterPro" id="IPR013783">
    <property type="entry name" value="Ig-like_fold"/>
</dbReference>
<feature type="compositionally biased region" description="Low complexity" evidence="1">
    <location>
        <begin position="141"/>
        <end position="166"/>
    </location>
</feature>
<keyword evidence="4" id="KW-1185">Reference proteome</keyword>
<sequence length="416" mass="46398">MIVPVGDRYVKAGSTVKVDCQITDVVQLPDYIFWYHEDKRVMDRHDPNLLVAVKRTDVEAITSTFTIHKVRQEQSGNYTCMPSNLHAASVTLHVLNEKHPAAMQGERNSATSTHESRLPLTLALLVCVLVWAMSLGSEGENNNNNNNNKTSNKINSTNNNKNNNNNDISTTEVDEPFRNTSPPPATITTALVSSCHHSLSINNPNHHHHHLPLLHRPMVPLAPPALLTSPTPPSVFPFSDQEHEKMMIELVCELLQLDHLTAAPTTTTAQGDDYDNNNTDYVQGRVHMTPTPSTTTTTLVLRHVDDPQMVPQNKQPFSCSFSKTKETGGHVLEEALGLHMLGMEEVWGKVIQVNDSYSWSEAKHHHTCLGDSATVAHQQIKSQDSSVTEANNLRCRNMEEKEEEEGRQVLSTARQR</sequence>